<organism evidence="3 4">
    <name type="scientific">Roseibium aggregatum (strain ATCC 25650 / DSM 13394 / JCM 20685 / NBRC 16684 / NCIMB 2208 / IAM 12614 / B1)</name>
    <name type="common">Stappia aggregata</name>
    <dbReference type="NCBI Taxonomy" id="384765"/>
    <lineage>
        <taxon>Bacteria</taxon>
        <taxon>Pseudomonadati</taxon>
        <taxon>Pseudomonadota</taxon>
        <taxon>Alphaproteobacteria</taxon>
        <taxon>Hyphomicrobiales</taxon>
        <taxon>Stappiaceae</taxon>
        <taxon>Roseibium</taxon>
    </lineage>
</organism>
<dbReference type="PROSITE" id="PS01328">
    <property type="entry name" value="4HBCOA_THIOESTERASE"/>
    <property type="match status" value="1"/>
</dbReference>
<evidence type="ECO:0000256" key="1">
    <source>
        <dbReference type="ARBA" id="ARBA00005953"/>
    </source>
</evidence>
<dbReference type="EMBL" id="AAUW01000002">
    <property type="protein sequence ID" value="EAV45668.1"/>
    <property type="molecule type" value="Genomic_DNA"/>
</dbReference>
<keyword evidence="2" id="KW-0378">Hydrolase</keyword>
<name>A0NND7_ROSAI</name>
<dbReference type="PANTHER" id="PTHR31793:SF37">
    <property type="entry name" value="ACYL-COA THIOESTER HYDROLASE YBGC"/>
    <property type="match status" value="1"/>
</dbReference>
<dbReference type="InterPro" id="IPR050563">
    <property type="entry name" value="4-hydroxybenzoyl-CoA_TE"/>
</dbReference>
<comment type="similarity">
    <text evidence="1">Belongs to the 4-hydroxybenzoyl-CoA thioesterase family.</text>
</comment>
<dbReference type="InterPro" id="IPR014166">
    <property type="entry name" value="Tol-Pal_acyl-CoA_thioesterase"/>
</dbReference>
<gene>
    <name evidence="3" type="ORF">SIAM614_23652</name>
</gene>
<evidence type="ECO:0000313" key="4">
    <source>
        <dbReference type="Proteomes" id="UP000004848"/>
    </source>
</evidence>
<dbReference type="OrthoDB" id="9808429at2"/>
<dbReference type="InterPro" id="IPR029069">
    <property type="entry name" value="HotDog_dom_sf"/>
</dbReference>
<dbReference type="PIRSF" id="PIRSF003230">
    <property type="entry name" value="YbgC"/>
    <property type="match status" value="1"/>
</dbReference>
<accession>A0NND7</accession>
<dbReference type="Gene3D" id="3.10.129.10">
    <property type="entry name" value="Hotdog Thioesterase"/>
    <property type="match status" value="1"/>
</dbReference>
<sequence>MSDWPDLAGRLEDGGHVLPIRVYYEDTDFSGVVYHGAYVRFFERARSDFLRLIGIHHTEMAEGTHGASQAFAVKTMTLDFQKPARIDDVLQVHTSLAEYKGARIRLDQLIYRGDQLLVSAAVTVAIISSQGRPARLPSALAERLRQFVPAENAGG</sequence>
<dbReference type="SUPFAM" id="SSF54637">
    <property type="entry name" value="Thioesterase/thiol ester dehydrase-isomerase"/>
    <property type="match status" value="1"/>
</dbReference>
<protein>
    <submittedName>
        <fullName evidence="3">Uncharacterized protein</fullName>
    </submittedName>
</protein>
<dbReference type="FunFam" id="3.10.129.10:FF:000004">
    <property type="entry name" value="Tol-pal system-associated acyl-CoA thioesterase"/>
    <property type="match status" value="1"/>
</dbReference>
<dbReference type="InterPro" id="IPR008272">
    <property type="entry name" value="HB-CoA_thioesterase_AS"/>
</dbReference>
<dbReference type="CDD" id="cd00586">
    <property type="entry name" value="4HBT"/>
    <property type="match status" value="1"/>
</dbReference>
<dbReference type="GO" id="GO:0047617">
    <property type="term" value="F:fatty acyl-CoA hydrolase activity"/>
    <property type="evidence" value="ECO:0007669"/>
    <property type="project" value="TreeGrafter"/>
</dbReference>
<dbReference type="NCBIfam" id="TIGR00051">
    <property type="entry name" value="YbgC/FadM family acyl-CoA thioesterase"/>
    <property type="match status" value="1"/>
</dbReference>
<comment type="caution">
    <text evidence="3">The sequence shown here is derived from an EMBL/GenBank/DDBJ whole genome shotgun (WGS) entry which is preliminary data.</text>
</comment>
<dbReference type="Pfam" id="PF13279">
    <property type="entry name" value="4HBT_2"/>
    <property type="match status" value="1"/>
</dbReference>
<dbReference type="RefSeq" id="WP_006932099.1">
    <property type="nucleotide sequence ID" value="NZ_AAUW01000002.1"/>
</dbReference>
<dbReference type="PANTHER" id="PTHR31793">
    <property type="entry name" value="4-HYDROXYBENZOYL-COA THIOESTERASE FAMILY MEMBER"/>
    <property type="match status" value="1"/>
</dbReference>
<proteinExistence type="inferred from homology"/>
<dbReference type="GeneID" id="68845096"/>
<dbReference type="Proteomes" id="UP000004848">
    <property type="component" value="Unassembled WGS sequence"/>
</dbReference>
<evidence type="ECO:0000256" key="2">
    <source>
        <dbReference type="ARBA" id="ARBA00022801"/>
    </source>
</evidence>
<dbReference type="InterPro" id="IPR006684">
    <property type="entry name" value="YbgC/YbaW"/>
</dbReference>
<dbReference type="eggNOG" id="COG0824">
    <property type="taxonomic scope" value="Bacteria"/>
</dbReference>
<evidence type="ECO:0000313" key="3">
    <source>
        <dbReference type="EMBL" id="EAV45668.1"/>
    </source>
</evidence>
<reference evidence="3 4" key="1">
    <citation type="submission" date="2006-05" db="EMBL/GenBank/DDBJ databases">
        <authorList>
            <person name="King G."/>
            <person name="Ferriera S."/>
            <person name="Johnson J."/>
            <person name="Kravitz S."/>
            <person name="Beeson K."/>
            <person name="Sutton G."/>
            <person name="Rogers Y.-H."/>
            <person name="Friedman R."/>
            <person name="Frazier M."/>
            <person name="Venter J.C."/>
        </authorList>
    </citation>
    <scope>NUCLEOTIDE SEQUENCE [LARGE SCALE GENOMIC DNA]</scope>
    <source>
        <strain evidence="4">ATCC 25650 / DSM 13394 / JCM 20685 / NBRC 16684 / NCIMB 2208 / IAM 12614 / B1</strain>
    </source>
</reference>
<dbReference type="AlphaFoldDB" id="A0NND7"/>
<dbReference type="NCBIfam" id="TIGR02799">
    <property type="entry name" value="thio_ybgC"/>
    <property type="match status" value="1"/>
</dbReference>